<proteinExistence type="predicted"/>
<reference evidence="3" key="1">
    <citation type="journal article" date="2019" name="Curr. Biol.">
        <title>Genome Sequence of Striga asiatica Provides Insight into the Evolution of Plant Parasitism.</title>
        <authorList>
            <person name="Yoshida S."/>
            <person name="Kim S."/>
            <person name="Wafula E.K."/>
            <person name="Tanskanen J."/>
            <person name="Kim Y.M."/>
            <person name="Honaas L."/>
            <person name="Yang Z."/>
            <person name="Spallek T."/>
            <person name="Conn C.E."/>
            <person name="Ichihashi Y."/>
            <person name="Cheong K."/>
            <person name="Cui S."/>
            <person name="Der J.P."/>
            <person name="Gundlach H."/>
            <person name="Jiao Y."/>
            <person name="Hori C."/>
            <person name="Ishida J.K."/>
            <person name="Kasahara H."/>
            <person name="Kiba T."/>
            <person name="Kim M.S."/>
            <person name="Koo N."/>
            <person name="Laohavisit A."/>
            <person name="Lee Y.H."/>
            <person name="Lumba S."/>
            <person name="McCourt P."/>
            <person name="Mortimer J.C."/>
            <person name="Mutuku J.M."/>
            <person name="Nomura T."/>
            <person name="Sasaki-Sekimoto Y."/>
            <person name="Seto Y."/>
            <person name="Wang Y."/>
            <person name="Wakatake T."/>
            <person name="Sakakibara H."/>
            <person name="Demura T."/>
            <person name="Yamaguchi S."/>
            <person name="Yoneyama K."/>
            <person name="Manabe R.I."/>
            <person name="Nelson D.C."/>
            <person name="Schulman A.H."/>
            <person name="Timko M.P."/>
            <person name="dePamphilis C.W."/>
            <person name="Choi D."/>
            <person name="Shirasu K."/>
        </authorList>
    </citation>
    <scope>NUCLEOTIDE SEQUENCE [LARGE SCALE GENOMIC DNA]</scope>
    <source>
        <strain evidence="3">cv. UVA1</strain>
    </source>
</reference>
<feature type="transmembrane region" description="Helical" evidence="1">
    <location>
        <begin position="85"/>
        <end position="107"/>
    </location>
</feature>
<dbReference type="Proteomes" id="UP000325081">
    <property type="component" value="Unassembled WGS sequence"/>
</dbReference>
<dbReference type="AlphaFoldDB" id="A0A5A7Q3Y6"/>
<name>A0A5A7Q3Y6_STRAF</name>
<comment type="caution">
    <text evidence="2">The sequence shown here is derived from an EMBL/GenBank/DDBJ whole genome shotgun (WGS) entry which is preliminary data.</text>
</comment>
<protein>
    <submittedName>
        <fullName evidence="2">Mannosyl phosphorylinositol ceramide synthaseCSH1</fullName>
    </submittedName>
</protein>
<evidence type="ECO:0000313" key="2">
    <source>
        <dbReference type="EMBL" id="GER39087.1"/>
    </source>
</evidence>
<sequence length="129" mass="14825">MSDGHSEIRISNKRDGSICQRWLYSCDDSIVEEFNGGLPVPIMKVVIWHREQKSIEEGGSRGRLLTCSLEVVFERGHSMSSCSDWMGMLSKGLFSCVLVFVVSWFFCSRGDWRIYKLRVCSGKWANQNY</sequence>
<accession>A0A5A7Q3Y6</accession>
<organism evidence="2 3">
    <name type="scientific">Striga asiatica</name>
    <name type="common">Asiatic witchweed</name>
    <name type="synonym">Buchnera asiatica</name>
    <dbReference type="NCBI Taxonomy" id="4170"/>
    <lineage>
        <taxon>Eukaryota</taxon>
        <taxon>Viridiplantae</taxon>
        <taxon>Streptophyta</taxon>
        <taxon>Embryophyta</taxon>
        <taxon>Tracheophyta</taxon>
        <taxon>Spermatophyta</taxon>
        <taxon>Magnoliopsida</taxon>
        <taxon>eudicotyledons</taxon>
        <taxon>Gunneridae</taxon>
        <taxon>Pentapetalae</taxon>
        <taxon>asterids</taxon>
        <taxon>lamiids</taxon>
        <taxon>Lamiales</taxon>
        <taxon>Orobanchaceae</taxon>
        <taxon>Buchnereae</taxon>
        <taxon>Striga</taxon>
    </lineage>
</organism>
<keyword evidence="1" id="KW-0472">Membrane</keyword>
<gene>
    <name evidence="2" type="ORF">STAS_15650</name>
</gene>
<keyword evidence="1" id="KW-0812">Transmembrane</keyword>
<dbReference type="EMBL" id="BKCP01005572">
    <property type="protein sequence ID" value="GER39087.1"/>
    <property type="molecule type" value="Genomic_DNA"/>
</dbReference>
<keyword evidence="1" id="KW-1133">Transmembrane helix</keyword>
<evidence type="ECO:0000256" key="1">
    <source>
        <dbReference type="SAM" id="Phobius"/>
    </source>
</evidence>
<evidence type="ECO:0000313" key="3">
    <source>
        <dbReference type="Proteomes" id="UP000325081"/>
    </source>
</evidence>
<keyword evidence="3" id="KW-1185">Reference proteome</keyword>